<name>G8LTI4_ACECE</name>
<evidence type="ECO:0000256" key="1">
    <source>
        <dbReference type="ARBA" id="ARBA00011900"/>
    </source>
</evidence>
<keyword evidence="4" id="KW-0949">S-adenosyl-L-methionine</keyword>
<dbReference type="HOGENOM" id="CLU_007510_1_0_9"/>
<dbReference type="RefSeq" id="WP_014256028.1">
    <property type="nucleotide sequence ID" value="NC_016627.1"/>
</dbReference>
<dbReference type="GO" id="GO:0004519">
    <property type="term" value="F:endonuclease activity"/>
    <property type="evidence" value="ECO:0007669"/>
    <property type="project" value="UniProtKB-KW"/>
</dbReference>
<keyword evidence="8" id="KW-1185">Reference proteome</keyword>
<reference evidence="8" key="1">
    <citation type="submission" date="2011-12" db="EMBL/GenBank/DDBJ databases">
        <title>Complete sequence of Clostridium clariflavum DSM 19732.</title>
        <authorList>
            <consortium name="US DOE Joint Genome Institute"/>
            <person name="Lucas S."/>
            <person name="Han J."/>
            <person name="Lapidus A."/>
            <person name="Cheng J.-F."/>
            <person name="Goodwin L."/>
            <person name="Pitluck S."/>
            <person name="Peters L."/>
            <person name="Teshima H."/>
            <person name="Detter J.C."/>
            <person name="Han C."/>
            <person name="Tapia R."/>
            <person name="Land M."/>
            <person name="Hauser L."/>
            <person name="Kyrpides N."/>
            <person name="Ivanova N."/>
            <person name="Pagani I."/>
            <person name="Kitzmiller T."/>
            <person name="Lynd L."/>
            <person name="Izquierdo J."/>
            <person name="Woyke T."/>
        </authorList>
    </citation>
    <scope>NUCLEOTIDE SEQUENCE [LARGE SCALE GENOMIC DNA]</scope>
    <source>
        <strain evidence="8">DSM 19732 / NBRC 101661 / EBR45</strain>
    </source>
</reference>
<dbReference type="eggNOG" id="COG1002">
    <property type="taxonomic scope" value="Bacteria"/>
</dbReference>
<dbReference type="STRING" id="720554.Clocl_2932"/>
<sequence length="1220" mass="142883">MDKAAIKKFAVWARKKLIEDIKQKAYELGITEKEIKKPDVSTSDTVIIGDRSLNRKEIEQRNSLVSRIEEKGFNNVIEEVAYTWFNRFIALRFMEVNGYLPTGIRVLSSIEPDRKEPDIIREALNIDLDLERELVYKLQDDNDTESLYRYLLVKQCNALNEILPGLFEKIDDYTEILLPSNLLAEGSVIRHLVEDISEDDFREQVEIIGWMYQYYISEKKDEVFEGLKKNIKITKENIPAATQLFTPDWIVKYMVENSLGRLWLEGHPDEELKSKWKYYLDEAEQEPEVQKQLEEIRAKSKDIRPEDIKVLDPAMGSGHILVYAFDVLYDIYKSAGYSERDIPKLILENNLYGLDIDDRAAQLAYFAVMMKARSKSRRIFREKINVNVCAIQESNGFPKEAMDYLVNPEETEIEKRLHREDVEYLINVFQDAKEYGSILEVKPIDFDAIERRLEEIRDGEIQDLIEYQFKNIIIERIPPLIKQAKIMSQKYNVVCTNPPYMGDDGINLKLSKFLKENYKDTRSDLFAVFIEKTIKFSTKSSYISMITQNSWMFLRSYEKLRGMILNGATINSMVHLGPRAFEEIDGEVVRTTAFVLNNNVLNGYKGIYIRLVDIYKSLDKEKEYFVLKNRYNGVKQNSFKRIPGSPIAYWCSEMVANSFIDGIILKNISEPKQGLITGNSSAFLRIWYEVNIENIGFKMKDREEAIVSKKKWFPINKGGEYRKWYGNNEYIVNWQNDGIEIKNYKDEKGKLKSRPQNIEYYFKKGLTWTKVTSAKFSVRFTEDGFIFSEAGMKIFVHDNLLDYIGSFLNSNLVNVLLGALSETINYEQGNVARLPLKICNDININEKISHLFKTNVDISRVDWDSFENSWDFRKHPLLNYKFNGRTIEQAFNNWSAFAEEQFNQLKTNEEELNRIFIQIYGLQDELTPEVEDKDITIRKADRERDIKSFISYAVGCMFGRYSIDAEGLIYAGGDFKDKWKNEDGQWKVRKTVKDDNGKIIEDTWVNATFVPDLDNIIPITDDEYFEDDILSRFVEFLKVTFGEETLEENLDYIADTIGRRTTETARQTIRRYFLKEFYKDHVQVYQKRPIYWLFDSGKEDGFKALIYMHRYDELTVARVRTDYLHKLQKSYEAEVKRMDIIIDSNASQREKANARKKREKILKQMEECLQYDQVIAHVANQRIKIDLDDGVKVNYAKFQGIEVPQGEGRKPLKADLLAKI</sequence>
<dbReference type="eggNOG" id="COG0827">
    <property type="taxonomic scope" value="Bacteria"/>
</dbReference>
<dbReference type="InterPro" id="IPR050953">
    <property type="entry name" value="N4_N6_ade-DNA_methylase"/>
</dbReference>
<dbReference type="EMBL" id="CP003065">
    <property type="protein sequence ID" value="AEV69479.1"/>
    <property type="molecule type" value="Genomic_DNA"/>
</dbReference>
<dbReference type="Gene3D" id="3.40.50.150">
    <property type="entry name" value="Vaccinia Virus protein VP39"/>
    <property type="match status" value="1"/>
</dbReference>
<evidence type="ECO:0000256" key="5">
    <source>
        <dbReference type="ARBA" id="ARBA00047942"/>
    </source>
</evidence>
<keyword evidence="2" id="KW-0489">Methyltransferase</keyword>
<dbReference type="SUPFAM" id="SSF53335">
    <property type="entry name" value="S-adenosyl-L-methionine-dependent methyltransferases"/>
    <property type="match status" value="1"/>
</dbReference>
<dbReference type="PANTHER" id="PTHR33841:SF1">
    <property type="entry name" value="DNA METHYLTRANSFERASE A"/>
    <property type="match status" value="1"/>
</dbReference>
<organism evidence="7 8">
    <name type="scientific">Acetivibrio clariflavus (strain DSM 19732 / NBRC 101661 / EBR45)</name>
    <name type="common">Clostridium clariflavum</name>
    <dbReference type="NCBI Taxonomy" id="720554"/>
    <lineage>
        <taxon>Bacteria</taxon>
        <taxon>Bacillati</taxon>
        <taxon>Bacillota</taxon>
        <taxon>Clostridia</taxon>
        <taxon>Eubacteriales</taxon>
        <taxon>Oscillospiraceae</taxon>
        <taxon>Acetivibrio</taxon>
    </lineage>
</organism>
<keyword evidence="7" id="KW-0255">Endonuclease</keyword>
<dbReference type="NCBIfam" id="NF033452">
    <property type="entry name" value="BREX_1_MTaseX"/>
    <property type="match status" value="1"/>
</dbReference>
<keyword evidence="7" id="KW-0540">Nuclease</keyword>
<dbReference type="GO" id="GO:0006304">
    <property type="term" value="P:DNA modification"/>
    <property type="evidence" value="ECO:0007669"/>
    <property type="project" value="InterPro"/>
</dbReference>
<evidence type="ECO:0000256" key="3">
    <source>
        <dbReference type="ARBA" id="ARBA00022679"/>
    </source>
</evidence>
<gene>
    <name evidence="7" type="ordered locus">Clocl_2932</name>
</gene>
<proteinExistence type="predicted"/>
<dbReference type="KEGG" id="ccl:Clocl_2932"/>
<reference evidence="7 8" key="2">
    <citation type="journal article" date="2012" name="Stand. Genomic Sci.">
        <title>Complete Genome Sequence of Clostridium clariflavum DSM 19732.</title>
        <authorList>
            <person name="Izquierdo J.A."/>
            <person name="Goodwin L."/>
            <person name="Davenport K.W."/>
            <person name="Teshima H."/>
            <person name="Bruce D."/>
            <person name="Detter C."/>
            <person name="Tapia R."/>
            <person name="Han S."/>
            <person name="Land M."/>
            <person name="Hauser L."/>
            <person name="Jeffries C.D."/>
            <person name="Han J."/>
            <person name="Pitluck S."/>
            <person name="Nolan M."/>
            <person name="Chen A."/>
            <person name="Huntemann M."/>
            <person name="Mavromatis K."/>
            <person name="Mikhailova N."/>
            <person name="Liolios K."/>
            <person name="Woyke T."/>
            <person name="Lynd L.R."/>
        </authorList>
    </citation>
    <scope>NUCLEOTIDE SEQUENCE [LARGE SCALE GENOMIC DNA]</scope>
    <source>
        <strain evidence="8">DSM 19732 / NBRC 101661 / EBR45</strain>
    </source>
</reference>
<dbReference type="InterPro" id="IPR047939">
    <property type="entry name" value="BREX_1_PglX"/>
</dbReference>
<dbReference type="Pfam" id="PF07669">
    <property type="entry name" value="Eco57I"/>
    <property type="match status" value="1"/>
</dbReference>
<keyword evidence="7" id="KW-0378">Hydrolase</keyword>
<comment type="catalytic activity">
    <reaction evidence="5">
        <text>a 2'-deoxyadenosine in DNA + S-adenosyl-L-methionine = an N(6)-methyl-2'-deoxyadenosine in DNA + S-adenosyl-L-homocysteine + H(+)</text>
        <dbReference type="Rhea" id="RHEA:15197"/>
        <dbReference type="Rhea" id="RHEA-COMP:12418"/>
        <dbReference type="Rhea" id="RHEA-COMP:12419"/>
        <dbReference type="ChEBI" id="CHEBI:15378"/>
        <dbReference type="ChEBI" id="CHEBI:57856"/>
        <dbReference type="ChEBI" id="CHEBI:59789"/>
        <dbReference type="ChEBI" id="CHEBI:90615"/>
        <dbReference type="ChEBI" id="CHEBI:90616"/>
        <dbReference type="EC" id="2.1.1.72"/>
    </reaction>
</comment>
<evidence type="ECO:0000256" key="4">
    <source>
        <dbReference type="ARBA" id="ARBA00022691"/>
    </source>
</evidence>
<dbReference type="PRINTS" id="PR00507">
    <property type="entry name" value="N12N6MTFRASE"/>
</dbReference>
<evidence type="ECO:0000259" key="6">
    <source>
        <dbReference type="Pfam" id="PF07669"/>
    </source>
</evidence>
<dbReference type="REBASE" id="45485">
    <property type="entry name" value="Ccl19732ORF2932P"/>
</dbReference>
<evidence type="ECO:0000256" key="2">
    <source>
        <dbReference type="ARBA" id="ARBA00022603"/>
    </source>
</evidence>
<dbReference type="GO" id="GO:0032259">
    <property type="term" value="P:methylation"/>
    <property type="evidence" value="ECO:0007669"/>
    <property type="project" value="UniProtKB-KW"/>
</dbReference>
<dbReference type="OrthoDB" id="32195at2"/>
<evidence type="ECO:0000313" key="7">
    <source>
        <dbReference type="EMBL" id="AEV69479.1"/>
    </source>
</evidence>
<dbReference type="AlphaFoldDB" id="G8LTI4"/>
<protein>
    <recommendedName>
        <fullName evidence="1">site-specific DNA-methyltransferase (adenine-specific)</fullName>
        <ecNumber evidence="1">2.1.1.72</ecNumber>
    </recommendedName>
</protein>
<dbReference type="EC" id="2.1.1.72" evidence="1"/>
<evidence type="ECO:0000313" key="8">
    <source>
        <dbReference type="Proteomes" id="UP000005435"/>
    </source>
</evidence>
<dbReference type="InterPro" id="IPR029063">
    <property type="entry name" value="SAM-dependent_MTases_sf"/>
</dbReference>
<feature type="domain" description="Type II methyltransferase M.TaqI-like" evidence="6">
    <location>
        <begin position="349"/>
        <end position="577"/>
    </location>
</feature>
<keyword evidence="3" id="KW-0808">Transferase</keyword>
<dbReference type="PANTHER" id="PTHR33841">
    <property type="entry name" value="DNA METHYLTRANSFERASE YEEA-RELATED"/>
    <property type="match status" value="1"/>
</dbReference>
<accession>G8LTI4</accession>
<dbReference type="GO" id="GO:0009007">
    <property type="term" value="F:site-specific DNA-methyltransferase (adenine-specific) activity"/>
    <property type="evidence" value="ECO:0007669"/>
    <property type="project" value="UniProtKB-EC"/>
</dbReference>
<dbReference type="Proteomes" id="UP000005435">
    <property type="component" value="Chromosome"/>
</dbReference>
<dbReference type="InterPro" id="IPR011639">
    <property type="entry name" value="MethylTrfase_TaqI-like_dom"/>
</dbReference>